<accession>A0ACB9H0A1</accession>
<comment type="caution">
    <text evidence="1">The sequence shown here is derived from an EMBL/GenBank/DDBJ whole genome shotgun (WGS) entry which is preliminary data.</text>
</comment>
<gene>
    <name evidence="1" type="ORF">L2E82_01953</name>
</gene>
<evidence type="ECO:0000313" key="2">
    <source>
        <dbReference type="Proteomes" id="UP001055811"/>
    </source>
</evidence>
<protein>
    <submittedName>
        <fullName evidence="1">Uncharacterized protein</fullName>
    </submittedName>
</protein>
<reference evidence="1 2" key="2">
    <citation type="journal article" date="2022" name="Mol. Ecol. Resour.">
        <title>The genomes of chicory, endive, great burdock and yacon provide insights into Asteraceae paleo-polyploidization history and plant inulin production.</title>
        <authorList>
            <person name="Fan W."/>
            <person name="Wang S."/>
            <person name="Wang H."/>
            <person name="Wang A."/>
            <person name="Jiang F."/>
            <person name="Liu H."/>
            <person name="Zhao H."/>
            <person name="Xu D."/>
            <person name="Zhang Y."/>
        </authorList>
    </citation>
    <scope>NUCLEOTIDE SEQUENCE [LARGE SCALE GENOMIC DNA]</scope>
    <source>
        <strain evidence="2">cv. Punajuju</strain>
        <tissue evidence="1">Leaves</tissue>
    </source>
</reference>
<evidence type="ECO:0000313" key="1">
    <source>
        <dbReference type="EMBL" id="KAI3789164.1"/>
    </source>
</evidence>
<dbReference type="EMBL" id="CM042009">
    <property type="protein sequence ID" value="KAI3789164.1"/>
    <property type="molecule type" value="Genomic_DNA"/>
</dbReference>
<reference evidence="2" key="1">
    <citation type="journal article" date="2022" name="Mol. Ecol. Resour.">
        <title>The genomes of chicory, endive, great burdock and yacon provide insights into Asteraceae palaeo-polyploidization history and plant inulin production.</title>
        <authorList>
            <person name="Fan W."/>
            <person name="Wang S."/>
            <person name="Wang H."/>
            <person name="Wang A."/>
            <person name="Jiang F."/>
            <person name="Liu H."/>
            <person name="Zhao H."/>
            <person name="Xu D."/>
            <person name="Zhang Y."/>
        </authorList>
    </citation>
    <scope>NUCLEOTIDE SEQUENCE [LARGE SCALE GENOMIC DNA]</scope>
    <source>
        <strain evidence="2">cv. Punajuju</strain>
    </source>
</reference>
<organism evidence="1 2">
    <name type="scientific">Cichorium intybus</name>
    <name type="common">Chicory</name>
    <dbReference type="NCBI Taxonomy" id="13427"/>
    <lineage>
        <taxon>Eukaryota</taxon>
        <taxon>Viridiplantae</taxon>
        <taxon>Streptophyta</taxon>
        <taxon>Embryophyta</taxon>
        <taxon>Tracheophyta</taxon>
        <taxon>Spermatophyta</taxon>
        <taxon>Magnoliopsida</taxon>
        <taxon>eudicotyledons</taxon>
        <taxon>Gunneridae</taxon>
        <taxon>Pentapetalae</taxon>
        <taxon>asterids</taxon>
        <taxon>campanulids</taxon>
        <taxon>Asterales</taxon>
        <taxon>Asteraceae</taxon>
        <taxon>Cichorioideae</taxon>
        <taxon>Cichorieae</taxon>
        <taxon>Cichoriinae</taxon>
        <taxon>Cichorium</taxon>
    </lineage>
</organism>
<name>A0ACB9H0A1_CICIN</name>
<keyword evidence="2" id="KW-1185">Reference proteome</keyword>
<dbReference type="Proteomes" id="UP001055811">
    <property type="component" value="Linkage Group LG01"/>
</dbReference>
<sequence length="135" mass="15393">MEKDFGSECSSECESGWTFYLGHSMYPCDPLQKPKKDDNDDDDDMSMVSDASSGPPHFHEQECNNNGVNRKIQDLPCFLDDTFSYVGNDKATVGEGDNDVEDYSEGESRLCQHQFEHFKFSVYGTQLKQNQLRKP</sequence>
<proteinExistence type="predicted"/>